<accession>A0A511QJL1</accession>
<evidence type="ECO:0000256" key="2">
    <source>
        <dbReference type="ARBA" id="ARBA00004818"/>
    </source>
</evidence>
<evidence type="ECO:0000256" key="4">
    <source>
        <dbReference type="ARBA" id="ARBA00013078"/>
    </source>
</evidence>
<dbReference type="PANTHER" id="PTHR43434">
    <property type="entry name" value="PHOSPHOGLYCOLATE PHOSPHATASE"/>
    <property type="match status" value="1"/>
</dbReference>
<dbReference type="InterPro" id="IPR023198">
    <property type="entry name" value="PGP-like_dom2"/>
</dbReference>
<dbReference type="SFLD" id="SFLDS00003">
    <property type="entry name" value="Haloacid_Dehalogenase"/>
    <property type="match status" value="1"/>
</dbReference>
<keyword evidence="5" id="KW-0378">Hydrolase</keyword>
<dbReference type="GO" id="GO:0005829">
    <property type="term" value="C:cytosol"/>
    <property type="evidence" value="ECO:0007669"/>
    <property type="project" value="TreeGrafter"/>
</dbReference>
<dbReference type="PRINTS" id="PR00413">
    <property type="entry name" value="HADHALOGNASE"/>
</dbReference>
<comment type="pathway">
    <text evidence="2">Organic acid metabolism; glycolate biosynthesis; glycolate from 2-phosphoglycolate: step 1/1.</text>
</comment>
<protein>
    <recommendedName>
        <fullName evidence="4">phosphoglycolate phosphatase</fullName>
        <ecNumber evidence="4">3.1.3.18</ecNumber>
    </recommendedName>
</protein>
<evidence type="ECO:0000256" key="3">
    <source>
        <dbReference type="ARBA" id="ARBA00006171"/>
    </source>
</evidence>
<name>A0A511QJL1_9VIBR</name>
<dbReference type="SFLD" id="SFLDG01129">
    <property type="entry name" value="C1.5:_HAD__Beta-PGM__Phosphata"/>
    <property type="match status" value="1"/>
</dbReference>
<dbReference type="EC" id="3.1.3.18" evidence="4"/>
<dbReference type="GO" id="GO:0008967">
    <property type="term" value="F:phosphoglycolate phosphatase activity"/>
    <property type="evidence" value="ECO:0007669"/>
    <property type="project" value="UniProtKB-EC"/>
</dbReference>
<sequence>MTQRFPVIMFDLDGTLFDTAQAITTTFNATFEALGLNQLDDHNIRNTIGLPLEKAFSKLLCQPEEESIIVSCVDEYQNQFRKKILPMAKELLFPGVSEGLLKLKNEQFHLAVNTNKFARSANALLTAAGIADLFDVIVCADEVHNKKPAPESGQKILTYLQASKDQALMVGDTTHDIFMANNLGCKSIAVDYGIHSQEELKEANPTWIASNFYRVVNICKQNFSDHHI</sequence>
<organism evidence="5 6">
    <name type="scientific">Vibrio sagamiensis NBRC 104589</name>
    <dbReference type="NCBI Taxonomy" id="1219064"/>
    <lineage>
        <taxon>Bacteria</taxon>
        <taxon>Pseudomonadati</taxon>
        <taxon>Pseudomonadota</taxon>
        <taxon>Gammaproteobacteria</taxon>
        <taxon>Vibrionales</taxon>
        <taxon>Vibrionaceae</taxon>
        <taxon>Vibrio</taxon>
    </lineage>
</organism>
<dbReference type="Proteomes" id="UP000321922">
    <property type="component" value="Unassembled WGS sequence"/>
</dbReference>
<dbReference type="EMBL" id="BJXJ01000057">
    <property type="protein sequence ID" value="GEM77479.1"/>
    <property type="molecule type" value="Genomic_DNA"/>
</dbReference>
<comment type="catalytic activity">
    <reaction evidence="1">
        <text>2-phosphoglycolate + H2O = glycolate + phosphate</text>
        <dbReference type="Rhea" id="RHEA:14369"/>
        <dbReference type="ChEBI" id="CHEBI:15377"/>
        <dbReference type="ChEBI" id="CHEBI:29805"/>
        <dbReference type="ChEBI" id="CHEBI:43474"/>
        <dbReference type="ChEBI" id="CHEBI:58033"/>
        <dbReference type="EC" id="3.1.3.18"/>
    </reaction>
</comment>
<dbReference type="Gene3D" id="1.10.150.240">
    <property type="entry name" value="Putative phosphatase, domain 2"/>
    <property type="match status" value="1"/>
</dbReference>
<dbReference type="InterPro" id="IPR036412">
    <property type="entry name" value="HAD-like_sf"/>
</dbReference>
<comment type="caution">
    <text evidence="5">The sequence shown here is derived from an EMBL/GenBank/DDBJ whole genome shotgun (WGS) entry which is preliminary data.</text>
</comment>
<dbReference type="SUPFAM" id="SSF56784">
    <property type="entry name" value="HAD-like"/>
    <property type="match status" value="1"/>
</dbReference>
<dbReference type="GO" id="GO:0006281">
    <property type="term" value="P:DNA repair"/>
    <property type="evidence" value="ECO:0007669"/>
    <property type="project" value="TreeGrafter"/>
</dbReference>
<dbReference type="InterPro" id="IPR050155">
    <property type="entry name" value="HAD-like_hydrolase_sf"/>
</dbReference>
<dbReference type="NCBIfam" id="TIGR01549">
    <property type="entry name" value="HAD-SF-IA-v1"/>
    <property type="match status" value="1"/>
</dbReference>
<dbReference type="Gene3D" id="3.40.50.1000">
    <property type="entry name" value="HAD superfamily/HAD-like"/>
    <property type="match status" value="1"/>
</dbReference>
<comment type="similarity">
    <text evidence="3">Belongs to the HAD-like hydrolase superfamily. CbbY/CbbZ/Gph/YieH family.</text>
</comment>
<dbReference type="PANTHER" id="PTHR43434:SF1">
    <property type="entry name" value="PHOSPHOGLYCOLATE PHOSPHATASE"/>
    <property type="match status" value="1"/>
</dbReference>
<dbReference type="InterPro" id="IPR041492">
    <property type="entry name" value="HAD_2"/>
</dbReference>
<proteinExistence type="inferred from homology"/>
<dbReference type="FunFam" id="3.40.50.1000:FF:000022">
    <property type="entry name" value="Phosphoglycolate phosphatase"/>
    <property type="match status" value="1"/>
</dbReference>
<dbReference type="SFLD" id="SFLDG01135">
    <property type="entry name" value="C1.5.6:_HAD__Beta-PGM__Phospha"/>
    <property type="match status" value="1"/>
</dbReference>
<evidence type="ECO:0000256" key="1">
    <source>
        <dbReference type="ARBA" id="ARBA00000830"/>
    </source>
</evidence>
<gene>
    <name evidence="5" type="ORF">VSA01S_35910</name>
</gene>
<dbReference type="InterPro" id="IPR006439">
    <property type="entry name" value="HAD-SF_hydro_IA"/>
</dbReference>
<evidence type="ECO:0000313" key="5">
    <source>
        <dbReference type="EMBL" id="GEM77479.1"/>
    </source>
</evidence>
<dbReference type="OrthoDB" id="9782449at2"/>
<reference evidence="5 6" key="1">
    <citation type="submission" date="2019-07" db="EMBL/GenBank/DDBJ databases">
        <title>Whole genome shotgun sequence of Vibrio sagamiensis NBRC 104589.</title>
        <authorList>
            <person name="Hosoyama A."/>
            <person name="Uohara A."/>
            <person name="Ohji S."/>
            <person name="Ichikawa N."/>
        </authorList>
    </citation>
    <scope>NUCLEOTIDE SEQUENCE [LARGE SCALE GENOMIC DNA]</scope>
    <source>
        <strain evidence="5 6">NBRC 104589</strain>
    </source>
</reference>
<dbReference type="Pfam" id="PF13419">
    <property type="entry name" value="HAD_2"/>
    <property type="match status" value="1"/>
</dbReference>
<dbReference type="InterPro" id="IPR023214">
    <property type="entry name" value="HAD_sf"/>
</dbReference>
<dbReference type="AlphaFoldDB" id="A0A511QJL1"/>
<dbReference type="RefSeq" id="WP_039978672.1">
    <property type="nucleotide sequence ID" value="NZ_BAOJ01000003.1"/>
</dbReference>
<keyword evidence="6" id="KW-1185">Reference proteome</keyword>
<evidence type="ECO:0000313" key="6">
    <source>
        <dbReference type="Proteomes" id="UP000321922"/>
    </source>
</evidence>